<keyword evidence="4" id="KW-0472">Membrane</keyword>
<comment type="subcellular location">
    <subcellularLocation>
        <location evidence="1">Membrane</location>
        <topology evidence="1">Single-pass membrane protein</topology>
    </subcellularLocation>
</comment>
<dbReference type="PANTHER" id="PTHR15407">
    <property type="entry name" value="FUKUTIN-RELATED"/>
    <property type="match status" value="1"/>
</dbReference>
<accession>A0A4U5PH27</accession>
<dbReference type="OrthoDB" id="444255at2759"/>
<dbReference type="AlphaFoldDB" id="A0A4U5PH27"/>
<reference evidence="6 7" key="1">
    <citation type="journal article" date="2015" name="Genome Biol.">
        <title>Comparative genomics of Steinernema reveals deeply conserved gene regulatory networks.</title>
        <authorList>
            <person name="Dillman A.R."/>
            <person name="Macchietto M."/>
            <person name="Porter C.F."/>
            <person name="Rogers A."/>
            <person name="Williams B."/>
            <person name="Antoshechkin I."/>
            <person name="Lee M.M."/>
            <person name="Goodwin Z."/>
            <person name="Lu X."/>
            <person name="Lewis E.E."/>
            <person name="Goodrich-Blair H."/>
            <person name="Stock S.P."/>
            <person name="Adams B.J."/>
            <person name="Sternberg P.W."/>
            <person name="Mortazavi A."/>
        </authorList>
    </citation>
    <scope>NUCLEOTIDE SEQUENCE [LARGE SCALE GENOMIC DNA]</scope>
    <source>
        <strain evidence="6 7">ALL</strain>
    </source>
</reference>
<comment type="caution">
    <text evidence="6">The sequence shown here is derived from an EMBL/GenBank/DDBJ whole genome shotgun (WGS) entry which is preliminary data.</text>
</comment>
<dbReference type="InterPro" id="IPR009644">
    <property type="entry name" value="FKTN/MNN4/W02B3.4-1"/>
</dbReference>
<dbReference type="InterPro" id="IPR007074">
    <property type="entry name" value="LicD/FKTN/FKRP_NTP_transf"/>
</dbReference>
<dbReference type="Pfam" id="PF04991">
    <property type="entry name" value="LicD"/>
    <property type="match status" value="1"/>
</dbReference>
<evidence type="ECO:0000259" key="5">
    <source>
        <dbReference type="Pfam" id="PF04991"/>
    </source>
</evidence>
<sequence>MRRPSLQLAGNSRSKRCCVLYGLTVLALLGYASLGWDLWTASSHGMKPAMLNELAKASSEALEQIRTQQNLLADIPVHIKDLFAVKELKLVALDPVLLTCLTTGKCMQVTASARIQLGTWVKNTEEFQKVFKTHFKDATWKLKVLGPNAAVITKHYWRGFDKKIALSVIQDDPEKHYLKIEMEKNAEIEERAFDRFNTTQLLGLTVPSDIPRFELWWKNGRFLNCNETLAKNFVANSSIIQEIHVQNLKIFTDMLLASDQIPTLAFGTLLGWYRNCGVIPYTTDIDITVPISQYKDDFVEGLMKRKDFKITRLIGRKEYGLEYTVNIPGIVKDAYVDVFYMFPHNSTYDLVIVTGEKTSKWIRLKTLIPKNSSDEYCTGDIMGYLFFVPCNFMDVIVAAYGKTDWLTTQLATIDSFSTMATGTKLWMT</sequence>
<keyword evidence="3" id="KW-1133">Transmembrane helix</keyword>
<evidence type="ECO:0000313" key="6">
    <source>
        <dbReference type="EMBL" id="TKR95404.1"/>
    </source>
</evidence>
<dbReference type="Proteomes" id="UP000298663">
    <property type="component" value="Unassembled WGS sequence"/>
</dbReference>
<gene>
    <name evidence="6" type="ORF">L596_009579</name>
</gene>
<evidence type="ECO:0000256" key="3">
    <source>
        <dbReference type="ARBA" id="ARBA00022989"/>
    </source>
</evidence>
<organism evidence="6 7">
    <name type="scientific">Steinernema carpocapsae</name>
    <name type="common">Entomopathogenic nematode</name>
    <dbReference type="NCBI Taxonomy" id="34508"/>
    <lineage>
        <taxon>Eukaryota</taxon>
        <taxon>Metazoa</taxon>
        <taxon>Ecdysozoa</taxon>
        <taxon>Nematoda</taxon>
        <taxon>Chromadorea</taxon>
        <taxon>Rhabditida</taxon>
        <taxon>Tylenchina</taxon>
        <taxon>Panagrolaimomorpha</taxon>
        <taxon>Strongyloidoidea</taxon>
        <taxon>Steinernematidae</taxon>
        <taxon>Steinernema</taxon>
    </lineage>
</organism>
<evidence type="ECO:0000256" key="4">
    <source>
        <dbReference type="ARBA" id="ARBA00023136"/>
    </source>
</evidence>
<dbReference type="STRING" id="34508.A0A4U5PH27"/>
<evidence type="ECO:0000256" key="1">
    <source>
        <dbReference type="ARBA" id="ARBA00004167"/>
    </source>
</evidence>
<name>A0A4U5PH27_STECR</name>
<reference evidence="6 7" key="2">
    <citation type="journal article" date="2019" name="G3 (Bethesda)">
        <title>Hybrid Assembly of the Genome of the Entomopathogenic Nematode Steinernema carpocapsae Identifies the X-Chromosome.</title>
        <authorList>
            <person name="Serra L."/>
            <person name="Macchietto M."/>
            <person name="Macias-Munoz A."/>
            <person name="McGill C.J."/>
            <person name="Rodriguez I.M."/>
            <person name="Rodriguez B."/>
            <person name="Murad R."/>
            <person name="Mortazavi A."/>
        </authorList>
    </citation>
    <scope>NUCLEOTIDE SEQUENCE [LARGE SCALE GENOMIC DNA]</scope>
    <source>
        <strain evidence="6 7">ALL</strain>
    </source>
</reference>
<evidence type="ECO:0000313" key="7">
    <source>
        <dbReference type="Proteomes" id="UP000298663"/>
    </source>
</evidence>
<proteinExistence type="predicted"/>
<protein>
    <recommendedName>
        <fullName evidence="5">LicD/FKTN/FKRP nucleotidyltransferase domain-containing protein</fullName>
    </recommendedName>
</protein>
<dbReference type="GO" id="GO:0009100">
    <property type="term" value="P:glycoprotein metabolic process"/>
    <property type="evidence" value="ECO:0007669"/>
    <property type="project" value="UniProtKB-ARBA"/>
</dbReference>
<keyword evidence="2" id="KW-0812">Transmembrane</keyword>
<feature type="domain" description="LicD/FKTN/FKRP nucleotidyltransferase" evidence="5">
    <location>
        <begin position="263"/>
        <end position="295"/>
    </location>
</feature>
<dbReference type="EMBL" id="AZBU02000002">
    <property type="protein sequence ID" value="TKR95404.1"/>
    <property type="molecule type" value="Genomic_DNA"/>
</dbReference>
<evidence type="ECO:0000256" key="2">
    <source>
        <dbReference type="ARBA" id="ARBA00022692"/>
    </source>
</evidence>
<dbReference type="GO" id="GO:0016020">
    <property type="term" value="C:membrane"/>
    <property type="evidence" value="ECO:0007669"/>
    <property type="project" value="UniProtKB-SubCell"/>
</dbReference>
<dbReference type="PANTHER" id="PTHR15407:SF28">
    <property type="entry name" value="RIBITOL-5-PHOSPHATE TRANSFERASE FKTN"/>
    <property type="match status" value="1"/>
</dbReference>
<keyword evidence="7" id="KW-1185">Reference proteome</keyword>